<protein>
    <submittedName>
        <fullName evidence="1">Uncharacterized protein</fullName>
    </submittedName>
</protein>
<reference evidence="1 2" key="1">
    <citation type="submission" date="2016-02" db="EMBL/GenBank/DDBJ databases">
        <authorList>
            <consortium name="Pathogen Informatics"/>
        </authorList>
    </citation>
    <scope>NUCLEOTIDE SEQUENCE [LARGE SCALE GENOMIC DNA]</scope>
    <source>
        <strain evidence="1 2">LSS59</strain>
    </source>
</reference>
<organism evidence="1 2">
    <name type="scientific">Streptococcus suis</name>
    <dbReference type="NCBI Taxonomy" id="1307"/>
    <lineage>
        <taxon>Bacteria</taxon>
        <taxon>Bacillati</taxon>
        <taxon>Bacillota</taxon>
        <taxon>Bacilli</taxon>
        <taxon>Lactobacillales</taxon>
        <taxon>Streptococcaceae</taxon>
        <taxon>Streptococcus</taxon>
    </lineage>
</organism>
<gene>
    <name evidence="1" type="ORF">ERS132421_00252</name>
</gene>
<evidence type="ECO:0000313" key="2">
    <source>
        <dbReference type="Proteomes" id="UP000073200"/>
    </source>
</evidence>
<dbReference type="EMBL" id="FIHG01000001">
    <property type="protein sequence ID" value="CYU68599.1"/>
    <property type="molecule type" value="Genomic_DNA"/>
</dbReference>
<proteinExistence type="predicted"/>
<dbReference type="AlphaFoldDB" id="A0A0Z8EUU1"/>
<sequence>MKLRVLSPFEDFEANLVRQVGDVFEVSKERLASLSSQVPPDFYEVVKSSKTKDKEE</sequence>
<dbReference type="Proteomes" id="UP000073200">
    <property type="component" value="Unassembled WGS sequence"/>
</dbReference>
<name>A0A0Z8EUU1_STRSU</name>
<evidence type="ECO:0000313" key="1">
    <source>
        <dbReference type="EMBL" id="CYU68599.1"/>
    </source>
</evidence>
<dbReference type="RefSeq" id="WP_172068919.1">
    <property type="nucleotide sequence ID" value="NZ_CEHP01000003.1"/>
</dbReference>
<accession>A0A0Z8EUU1</accession>